<gene>
    <name evidence="2" type="ORF">SEVIR_2G159518v2</name>
</gene>
<protein>
    <submittedName>
        <fullName evidence="2">Uncharacterized protein</fullName>
    </submittedName>
</protein>
<accession>A0A4U6VSP0</accession>
<feature type="chain" id="PRO_5020465091" evidence="1">
    <location>
        <begin position="18"/>
        <end position="45"/>
    </location>
</feature>
<dbReference type="Proteomes" id="UP000298652">
    <property type="component" value="Chromosome 2"/>
</dbReference>
<organism evidence="2 3">
    <name type="scientific">Setaria viridis</name>
    <name type="common">Green bristlegrass</name>
    <name type="synonym">Setaria italica subsp. viridis</name>
    <dbReference type="NCBI Taxonomy" id="4556"/>
    <lineage>
        <taxon>Eukaryota</taxon>
        <taxon>Viridiplantae</taxon>
        <taxon>Streptophyta</taxon>
        <taxon>Embryophyta</taxon>
        <taxon>Tracheophyta</taxon>
        <taxon>Spermatophyta</taxon>
        <taxon>Magnoliopsida</taxon>
        <taxon>Liliopsida</taxon>
        <taxon>Poales</taxon>
        <taxon>Poaceae</taxon>
        <taxon>PACMAD clade</taxon>
        <taxon>Panicoideae</taxon>
        <taxon>Panicodae</taxon>
        <taxon>Paniceae</taxon>
        <taxon>Cenchrinae</taxon>
        <taxon>Setaria</taxon>
    </lineage>
</organism>
<dbReference type="EMBL" id="CM016553">
    <property type="protein sequence ID" value="TKW32302.1"/>
    <property type="molecule type" value="Genomic_DNA"/>
</dbReference>
<dbReference type="AlphaFoldDB" id="A0A4U6VSP0"/>
<name>A0A4U6VSP0_SETVI</name>
<feature type="signal peptide" evidence="1">
    <location>
        <begin position="1"/>
        <end position="17"/>
    </location>
</feature>
<evidence type="ECO:0000313" key="3">
    <source>
        <dbReference type="Proteomes" id="UP000298652"/>
    </source>
</evidence>
<keyword evidence="3" id="KW-1185">Reference proteome</keyword>
<keyword evidence="1" id="KW-0732">Signal</keyword>
<sequence>MGRVAWVCLYIWASVRACCERLRLYYQENHCINILLWIFAIQENF</sequence>
<evidence type="ECO:0000256" key="1">
    <source>
        <dbReference type="SAM" id="SignalP"/>
    </source>
</evidence>
<proteinExistence type="predicted"/>
<dbReference type="Gramene" id="TKW32302">
    <property type="protein sequence ID" value="TKW32302"/>
    <property type="gene ID" value="SEVIR_2G159518v2"/>
</dbReference>
<evidence type="ECO:0000313" key="2">
    <source>
        <dbReference type="EMBL" id="TKW32302.1"/>
    </source>
</evidence>
<reference evidence="2" key="1">
    <citation type="submission" date="2019-03" db="EMBL/GenBank/DDBJ databases">
        <title>WGS assembly of Setaria viridis.</title>
        <authorList>
            <person name="Huang P."/>
            <person name="Jenkins J."/>
            <person name="Grimwood J."/>
            <person name="Barry K."/>
            <person name="Healey A."/>
            <person name="Mamidi S."/>
            <person name="Sreedasyam A."/>
            <person name="Shu S."/>
            <person name="Feldman M."/>
            <person name="Wu J."/>
            <person name="Yu Y."/>
            <person name="Chen C."/>
            <person name="Johnson J."/>
            <person name="Rokhsar D."/>
            <person name="Baxter I."/>
            <person name="Schmutz J."/>
            <person name="Brutnell T."/>
            <person name="Kellogg E."/>
        </authorList>
    </citation>
    <scope>NUCLEOTIDE SEQUENCE [LARGE SCALE GENOMIC DNA]</scope>
</reference>